<keyword evidence="5" id="KW-0574">Periplasm</keyword>
<evidence type="ECO:0000256" key="8">
    <source>
        <dbReference type="PIRSR" id="PIRSR000005-1"/>
    </source>
</evidence>
<evidence type="ECO:0000256" key="10">
    <source>
        <dbReference type="SAM" id="SignalP"/>
    </source>
</evidence>
<dbReference type="InterPro" id="IPR050597">
    <property type="entry name" value="Cytochrome_c_Oxidase_Subunit"/>
</dbReference>
<comment type="PTM">
    <text evidence="8">Binds 2 heme c groups covalently per subunit.</text>
</comment>
<feature type="binding site" description="covalent" evidence="8">
    <location>
        <position position="48"/>
    </location>
    <ligand>
        <name>heme c</name>
        <dbReference type="ChEBI" id="CHEBI:61717"/>
        <label>1</label>
    </ligand>
</feature>
<feature type="binding site" description="axial binding residue" evidence="9">
    <location>
        <position position="145"/>
    </location>
    <ligand>
        <name>heme c</name>
        <dbReference type="ChEBI" id="CHEBI:61717"/>
        <label>2</label>
    </ligand>
    <ligandPart>
        <name>Fe</name>
        <dbReference type="ChEBI" id="CHEBI:18248"/>
    </ligandPart>
</feature>
<evidence type="ECO:0000256" key="9">
    <source>
        <dbReference type="PIRSR" id="PIRSR000005-2"/>
    </source>
</evidence>
<dbReference type="Pfam" id="PF00034">
    <property type="entry name" value="Cytochrom_C"/>
    <property type="match status" value="2"/>
</dbReference>
<organism evidence="12 13">
    <name type="scientific">Solimonas marina</name>
    <dbReference type="NCBI Taxonomy" id="2714601"/>
    <lineage>
        <taxon>Bacteria</taxon>
        <taxon>Pseudomonadati</taxon>
        <taxon>Pseudomonadota</taxon>
        <taxon>Gammaproteobacteria</taxon>
        <taxon>Nevskiales</taxon>
        <taxon>Nevskiaceae</taxon>
        <taxon>Solimonas</taxon>
    </lineage>
</organism>
<dbReference type="InterPro" id="IPR009056">
    <property type="entry name" value="Cyt_c-like_dom"/>
</dbReference>
<dbReference type="InterPro" id="IPR008168">
    <property type="entry name" value="Cyt_C_IC"/>
</dbReference>
<dbReference type="Gene3D" id="1.10.760.10">
    <property type="entry name" value="Cytochrome c-like domain"/>
    <property type="match status" value="2"/>
</dbReference>
<keyword evidence="13" id="KW-1185">Reference proteome</keyword>
<evidence type="ECO:0000313" key="13">
    <source>
        <dbReference type="Proteomes" id="UP000653472"/>
    </source>
</evidence>
<gene>
    <name evidence="12" type="ORF">G7Y82_01870</name>
</gene>
<dbReference type="EMBL" id="JAAVXB010000001">
    <property type="protein sequence ID" value="NKF21045.1"/>
    <property type="molecule type" value="Genomic_DNA"/>
</dbReference>
<evidence type="ECO:0000256" key="1">
    <source>
        <dbReference type="ARBA" id="ARBA00004418"/>
    </source>
</evidence>
<dbReference type="PRINTS" id="PR00605">
    <property type="entry name" value="CYTCHROMECIC"/>
</dbReference>
<dbReference type="Proteomes" id="UP000653472">
    <property type="component" value="Unassembled WGS sequence"/>
</dbReference>
<feature type="binding site" description="axial binding residue" evidence="9">
    <location>
        <position position="88"/>
    </location>
    <ligand>
        <name>heme c</name>
        <dbReference type="ChEBI" id="CHEBI:61717"/>
        <label>1</label>
    </ligand>
    <ligandPart>
        <name>Fe</name>
        <dbReference type="ChEBI" id="CHEBI:18248"/>
    </ligandPart>
</feature>
<dbReference type="PANTHER" id="PTHR33751">
    <property type="entry name" value="CBB3-TYPE CYTOCHROME C OXIDASE SUBUNIT FIXP"/>
    <property type="match status" value="1"/>
</dbReference>
<evidence type="ECO:0000256" key="5">
    <source>
        <dbReference type="ARBA" id="ARBA00022764"/>
    </source>
</evidence>
<dbReference type="GO" id="GO:0009055">
    <property type="term" value="F:electron transfer activity"/>
    <property type="evidence" value="ECO:0007669"/>
    <property type="project" value="InterPro"/>
</dbReference>
<reference evidence="12" key="1">
    <citation type="submission" date="2020-03" db="EMBL/GenBank/DDBJ databases">
        <title>Solimonas marina sp. nov., isolated from deep seawater of the Pacific Ocean.</title>
        <authorList>
            <person name="Liu X."/>
            <person name="Lai Q."/>
            <person name="Sun F."/>
            <person name="Gai Y."/>
            <person name="Li G."/>
            <person name="Shao Z."/>
        </authorList>
    </citation>
    <scope>NUCLEOTIDE SEQUENCE</scope>
    <source>
        <strain evidence="12">C16B3</strain>
    </source>
</reference>
<dbReference type="GO" id="GO:0042597">
    <property type="term" value="C:periplasmic space"/>
    <property type="evidence" value="ECO:0007669"/>
    <property type="project" value="UniProtKB-SubCell"/>
</dbReference>
<dbReference type="PIRSF" id="PIRSF000005">
    <property type="entry name" value="Cytochrome_c4"/>
    <property type="match status" value="1"/>
</dbReference>
<comment type="caution">
    <text evidence="12">The sequence shown here is derived from an EMBL/GenBank/DDBJ whole genome shotgun (WGS) entry which is preliminary data.</text>
</comment>
<dbReference type="GO" id="GO:0005506">
    <property type="term" value="F:iron ion binding"/>
    <property type="evidence" value="ECO:0007669"/>
    <property type="project" value="InterPro"/>
</dbReference>
<protein>
    <submittedName>
        <fullName evidence="12">Cytochrome c4</fullName>
    </submittedName>
</protein>
<feature type="binding site" description="axial binding residue" evidence="9">
    <location>
        <position position="49"/>
    </location>
    <ligand>
        <name>heme c</name>
        <dbReference type="ChEBI" id="CHEBI:61717"/>
        <label>1</label>
    </ligand>
    <ligandPart>
        <name>Fe</name>
        <dbReference type="ChEBI" id="CHEBI:18248"/>
    </ligandPart>
</feature>
<evidence type="ECO:0000256" key="7">
    <source>
        <dbReference type="ARBA" id="ARBA00023004"/>
    </source>
</evidence>
<feature type="domain" description="Cytochrome c" evidence="11">
    <location>
        <begin position="120"/>
        <end position="214"/>
    </location>
</feature>
<feature type="domain" description="Cytochrome c" evidence="11">
    <location>
        <begin position="33"/>
        <end position="111"/>
    </location>
</feature>
<feature type="signal peptide" evidence="10">
    <location>
        <begin position="1"/>
        <end position="20"/>
    </location>
</feature>
<feature type="chain" id="PRO_5038044786" evidence="10">
    <location>
        <begin position="21"/>
        <end position="214"/>
    </location>
</feature>
<feature type="binding site" description="covalent" evidence="8">
    <location>
        <position position="141"/>
    </location>
    <ligand>
        <name>heme c</name>
        <dbReference type="ChEBI" id="CHEBI:61717"/>
        <label>2</label>
    </ligand>
</feature>
<dbReference type="RefSeq" id="WP_168146288.1">
    <property type="nucleotide sequence ID" value="NZ_JAAVXB010000001.1"/>
</dbReference>
<feature type="binding site" description="covalent" evidence="8">
    <location>
        <position position="144"/>
    </location>
    <ligand>
        <name>heme c</name>
        <dbReference type="ChEBI" id="CHEBI:61717"/>
        <label>2</label>
    </ligand>
</feature>
<dbReference type="SUPFAM" id="SSF46626">
    <property type="entry name" value="Cytochrome c"/>
    <property type="match status" value="2"/>
</dbReference>
<sequence>MKRVLIAAFLCVAAPLSVSAAEETAQIDPYTHGSVEAGAAKAAVCSACHGPGGNSSNPQWPKLAGQSSHYIVEQLQRFKKGERQNPLMQPQAAALSDEDMANLAAYFAAQPASPGVASKDAVAVAQPIYRGGDASRGLPACAACHGPSGAGVSPAAFPRIGGQHADYVAARLKAYREAAQGDLPDGNYKIMATVASKLSDQEIEALASYVNGLQ</sequence>
<dbReference type="PROSITE" id="PS51007">
    <property type="entry name" value="CYTC"/>
    <property type="match status" value="2"/>
</dbReference>
<comment type="subcellular location">
    <subcellularLocation>
        <location evidence="1">Periplasm</location>
    </subcellularLocation>
</comment>
<keyword evidence="3 8" id="KW-0349">Heme</keyword>
<dbReference type="PANTHER" id="PTHR33751:SF9">
    <property type="entry name" value="CYTOCHROME C4"/>
    <property type="match status" value="1"/>
</dbReference>
<keyword evidence="7 9" id="KW-0408">Iron</keyword>
<dbReference type="GO" id="GO:0020037">
    <property type="term" value="F:heme binding"/>
    <property type="evidence" value="ECO:0007669"/>
    <property type="project" value="InterPro"/>
</dbReference>
<evidence type="ECO:0000259" key="11">
    <source>
        <dbReference type="PROSITE" id="PS51007"/>
    </source>
</evidence>
<evidence type="ECO:0000256" key="3">
    <source>
        <dbReference type="ARBA" id="ARBA00022617"/>
    </source>
</evidence>
<evidence type="ECO:0000256" key="6">
    <source>
        <dbReference type="ARBA" id="ARBA00022982"/>
    </source>
</evidence>
<dbReference type="InterPro" id="IPR024167">
    <property type="entry name" value="Cytochrome_c4-like"/>
</dbReference>
<feature type="binding site" description="axial binding residue" evidence="9">
    <location>
        <position position="191"/>
    </location>
    <ligand>
        <name>heme c</name>
        <dbReference type="ChEBI" id="CHEBI:61717"/>
        <label>2</label>
    </ligand>
    <ligandPart>
        <name>Fe</name>
        <dbReference type="ChEBI" id="CHEBI:18248"/>
    </ligandPart>
</feature>
<evidence type="ECO:0000256" key="2">
    <source>
        <dbReference type="ARBA" id="ARBA00022448"/>
    </source>
</evidence>
<proteinExistence type="predicted"/>
<keyword evidence="4 9" id="KW-0479">Metal-binding</keyword>
<dbReference type="InterPro" id="IPR036909">
    <property type="entry name" value="Cyt_c-like_dom_sf"/>
</dbReference>
<name>A0A969W9Z0_9GAMM</name>
<accession>A0A969W9Z0</accession>
<keyword evidence="10" id="KW-0732">Signal</keyword>
<keyword evidence="2" id="KW-0813">Transport</keyword>
<feature type="binding site" description="covalent" evidence="8">
    <location>
        <position position="45"/>
    </location>
    <ligand>
        <name>heme c</name>
        <dbReference type="ChEBI" id="CHEBI:61717"/>
        <label>1</label>
    </ligand>
</feature>
<evidence type="ECO:0000313" key="12">
    <source>
        <dbReference type="EMBL" id="NKF21045.1"/>
    </source>
</evidence>
<keyword evidence="6" id="KW-0249">Electron transport</keyword>
<dbReference type="AlphaFoldDB" id="A0A969W9Z0"/>
<evidence type="ECO:0000256" key="4">
    <source>
        <dbReference type="ARBA" id="ARBA00022723"/>
    </source>
</evidence>